<dbReference type="RefSeq" id="WP_079495246.1">
    <property type="nucleotide sequence ID" value="NZ_FUZT01000016.1"/>
</dbReference>
<dbReference type="GO" id="GO:0016836">
    <property type="term" value="F:hydro-lyase activity"/>
    <property type="evidence" value="ECO:0007669"/>
    <property type="project" value="UniProtKB-ARBA"/>
</dbReference>
<gene>
    <name evidence="4" type="ORF">SAMN02194393_04737</name>
</gene>
<reference evidence="4 5" key="1">
    <citation type="submission" date="2017-02" db="EMBL/GenBank/DDBJ databases">
        <authorList>
            <person name="Peterson S.W."/>
        </authorList>
    </citation>
    <scope>NUCLEOTIDE SEQUENCE [LARGE SCALE GENOMIC DNA]</scope>
    <source>
        <strain evidence="4 5">M1</strain>
    </source>
</reference>
<keyword evidence="3" id="KW-0411">Iron-sulfur</keyword>
<comment type="similarity">
    <text evidence="2">Belongs to the FldB/FldC dehydratase alpha/beta subunit family.</text>
</comment>
<keyword evidence="3" id="KW-0479">Metal-binding</keyword>
<comment type="cofactor">
    <cofactor evidence="1">
        <name>[4Fe-4S] cluster</name>
        <dbReference type="ChEBI" id="CHEBI:49883"/>
    </cofactor>
</comment>
<dbReference type="Gene3D" id="3.40.50.11900">
    <property type="match status" value="1"/>
</dbReference>
<dbReference type="EMBL" id="FUZT01000016">
    <property type="protein sequence ID" value="SKC87736.1"/>
    <property type="molecule type" value="Genomic_DNA"/>
</dbReference>
<dbReference type="OrthoDB" id="9810278at2"/>
<dbReference type="GO" id="GO:0051536">
    <property type="term" value="F:iron-sulfur cluster binding"/>
    <property type="evidence" value="ECO:0007669"/>
    <property type="project" value="UniProtKB-KW"/>
</dbReference>
<evidence type="ECO:0000256" key="2">
    <source>
        <dbReference type="ARBA" id="ARBA00005806"/>
    </source>
</evidence>
<dbReference type="Proteomes" id="UP000190285">
    <property type="component" value="Unassembled WGS sequence"/>
</dbReference>
<evidence type="ECO:0000256" key="3">
    <source>
        <dbReference type="ARBA" id="ARBA00023014"/>
    </source>
</evidence>
<dbReference type="InterPro" id="IPR047678">
    <property type="entry name" value="YjiM-like"/>
</dbReference>
<dbReference type="AlphaFoldDB" id="A0A1T5MHL2"/>
<keyword evidence="3" id="KW-0408">Iron</keyword>
<organism evidence="4 5">
    <name type="scientific">Maledivibacter halophilus</name>
    <dbReference type="NCBI Taxonomy" id="36842"/>
    <lineage>
        <taxon>Bacteria</taxon>
        <taxon>Bacillati</taxon>
        <taxon>Bacillota</taxon>
        <taxon>Clostridia</taxon>
        <taxon>Peptostreptococcales</taxon>
        <taxon>Caminicellaceae</taxon>
        <taxon>Maledivibacter</taxon>
    </lineage>
</organism>
<accession>A0A1T5MHL2</accession>
<dbReference type="Gene3D" id="3.40.50.11890">
    <property type="match status" value="1"/>
</dbReference>
<proteinExistence type="inferred from homology"/>
<dbReference type="PANTHER" id="PTHR30548:SF1">
    <property type="entry name" value="DEHYDRATASE SUBUNIT MJ0007-RELATED"/>
    <property type="match status" value="1"/>
</dbReference>
<dbReference type="STRING" id="36842.SAMN02194393_04737"/>
<name>A0A1T5MHL2_9FIRM</name>
<dbReference type="InterPro" id="IPR010327">
    <property type="entry name" value="FldB/FldC_alpha/beta"/>
</dbReference>
<evidence type="ECO:0000313" key="4">
    <source>
        <dbReference type="EMBL" id="SKC87736.1"/>
    </source>
</evidence>
<dbReference type="PANTHER" id="PTHR30548">
    <property type="entry name" value="2-HYDROXYGLUTARYL-COA DEHYDRATASE, D-COMPONENT-RELATED"/>
    <property type="match status" value="1"/>
</dbReference>
<sequence>MADYRDMWKSLEMDVEKHDELCEILPKFYGDIYLSQENRPEGMNYFNFVVSEVHGLRIKELLEHKEKNEKVIGTFCVFVPDEVINATGAVSVGLCGGSEFWEPAGEKVLPRNTCPLVKASVGAKISGTCPYFQSCDLIVGETTCDGKKKAWEILNEYIPVHVMDLPQMKREKDNLHWQDEIKLFIERLENLTGNKVTVENLAKSIKLINKKRKVLKRLYDARKANKLPISGKDALLISQIAFYDNPERFIEKTGELCDELDNRIEKGISVFKEDTPRILVTGTPMAIPNWKLHHIIESSGGAVVCEETCTGSRYFENLVKEDGKTLEEQMKALADRYLNINCACFTPNPGRIEDIIKYYKEYKADGVVYFTLPFCQTYATEFKKVKDALDKEGIPVIMIETGYSLQDAGQLKTRLEAFFEMLETNKQAAVSK</sequence>
<evidence type="ECO:0000256" key="1">
    <source>
        <dbReference type="ARBA" id="ARBA00001966"/>
    </source>
</evidence>
<dbReference type="Pfam" id="PF06050">
    <property type="entry name" value="HGD-D"/>
    <property type="match status" value="1"/>
</dbReference>
<evidence type="ECO:0000313" key="5">
    <source>
        <dbReference type="Proteomes" id="UP000190285"/>
    </source>
</evidence>
<dbReference type="Gene3D" id="1.20.1270.370">
    <property type="match status" value="1"/>
</dbReference>
<keyword evidence="5" id="KW-1185">Reference proteome</keyword>
<dbReference type="NCBIfam" id="NF040772">
    <property type="entry name" value="double_cubane"/>
    <property type="match status" value="1"/>
</dbReference>
<protein>
    <submittedName>
        <fullName evidence="4">Benzoyl-CoA reductase/2-hydroxyglutaryl-CoA dehydratase subunit, BcrC/BadD/HgdB</fullName>
    </submittedName>
</protein>